<evidence type="ECO:0000313" key="3">
    <source>
        <dbReference type="EMBL" id="TPP67373.1"/>
    </source>
</evidence>
<evidence type="ECO:0000256" key="1">
    <source>
        <dbReference type="SAM" id="MobiDB-lite"/>
    </source>
</evidence>
<sequence length="367" mass="39930">MRLSTIVSTENTLTYVTSVIESNNETQPELVKNADDSTFWSHGWQGEVAGSRENDSVIIAGHDSTIFRFHEYAASDPRDAGSPSSGDIVTKQNQMLPIYCSIMGMIIISLLLYVIYKLWKQREAMANAKLSEVFANGTANGLDKALIRSPNVTIDSAAAASPPIGPVLVTVPEVTTAIPTEGTYDQMHHHTQSPVSETHSHGGRSGRKVRDPHQISLNSEKIPLISGAQTSLTDQDYTEKPLNSMPRNTLGFVCYSLAQNGWRDLAIATGLGSDHLDQLDQMKSDKRIQWPIPEDLFQAAQCAKSLESTGGVPPSEQDLMGAVLTVGKLMERPDMNVHTFCTALEKSTRLDLVSMLTKSNCPASNGS</sequence>
<protein>
    <recommendedName>
        <fullName evidence="5">Tumor necrosis factor receptor superfamily member 16</fullName>
    </recommendedName>
</protein>
<proteinExistence type="predicted"/>
<feature type="region of interest" description="Disordered" evidence="1">
    <location>
        <begin position="186"/>
        <end position="210"/>
    </location>
</feature>
<comment type="caution">
    <text evidence="3">The sequence shown here is derived from an EMBL/GenBank/DDBJ whole genome shotgun (WGS) entry which is preliminary data.</text>
</comment>
<reference evidence="3 4" key="1">
    <citation type="submission" date="2019-04" db="EMBL/GenBank/DDBJ databases">
        <title>Annotation for the trematode Fasciola gigantica.</title>
        <authorList>
            <person name="Choi Y.-J."/>
        </authorList>
    </citation>
    <scope>NUCLEOTIDE SEQUENCE [LARGE SCALE GENOMIC DNA]</scope>
    <source>
        <strain evidence="3">Uganda_cow_1</strain>
    </source>
</reference>
<feature type="transmembrane region" description="Helical" evidence="2">
    <location>
        <begin position="96"/>
        <end position="116"/>
    </location>
</feature>
<dbReference type="Proteomes" id="UP000316759">
    <property type="component" value="Unassembled WGS sequence"/>
</dbReference>
<dbReference type="OrthoDB" id="10048028at2759"/>
<evidence type="ECO:0000256" key="2">
    <source>
        <dbReference type="SAM" id="Phobius"/>
    </source>
</evidence>
<accession>A0A504Z0R0</accession>
<keyword evidence="4" id="KW-1185">Reference proteome</keyword>
<evidence type="ECO:0000313" key="4">
    <source>
        <dbReference type="Proteomes" id="UP000316759"/>
    </source>
</evidence>
<gene>
    <name evidence="3" type="ORF">FGIG_02742</name>
</gene>
<dbReference type="STRING" id="46835.A0A504Z0R0"/>
<dbReference type="Gene3D" id="6.10.250.1780">
    <property type="match status" value="1"/>
</dbReference>
<dbReference type="AlphaFoldDB" id="A0A504Z0R0"/>
<organism evidence="3 4">
    <name type="scientific">Fasciola gigantica</name>
    <name type="common">Giant liver fluke</name>
    <dbReference type="NCBI Taxonomy" id="46835"/>
    <lineage>
        <taxon>Eukaryota</taxon>
        <taxon>Metazoa</taxon>
        <taxon>Spiralia</taxon>
        <taxon>Lophotrochozoa</taxon>
        <taxon>Platyhelminthes</taxon>
        <taxon>Trematoda</taxon>
        <taxon>Digenea</taxon>
        <taxon>Plagiorchiida</taxon>
        <taxon>Echinostomata</taxon>
        <taxon>Echinostomatoidea</taxon>
        <taxon>Fasciolidae</taxon>
        <taxon>Fasciola</taxon>
    </lineage>
</organism>
<name>A0A504Z0R0_FASGI</name>
<keyword evidence="2" id="KW-0472">Membrane</keyword>
<dbReference type="EMBL" id="SUNJ01000755">
    <property type="protein sequence ID" value="TPP67373.1"/>
    <property type="molecule type" value="Genomic_DNA"/>
</dbReference>
<keyword evidence="2" id="KW-0812">Transmembrane</keyword>
<keyword evidence="2" id="KW-1133">Transmembrane helix</keyword>
<evidence type="ECO:0008006" key="5">
    <source>
        <dbReference type="Google" id="ProtNLM"/>
    </source>
</evidence>